<dbReference type="OrthoDB" id="10031689at2759"/>
<evidence type="ECO:0000256" key="9">
    <source>
        <dbReference type="SAM" id="MobiDB-lite"/>
    </source>
</evidence>
<dbReference type="GO" id="GO:0048699">
    <property type="term" value="P:generation of neurons"/>
    <property type="evidence" value="ECO:0007669"/>
    <property type="project" value="UniProtKB-ARBA"/>
</dbReference>
<accession>A0A2G5V5D6</accession>
<dbReference type="InterPro" id="IPR029071">
    <property type="entry name" value="Ubiquitin-like_domsf"/>
</dbReference>
<dbReference type="GO" id="GO:0048646">
    <property type="term" value="P:anatomical structure formation involved in morphogenesis"/>
    <property type="evidence" value="ECO:0007669"/>
    <property type="project" value="UniProtKB-ARBA"/>
</dbReference>
<dbReference type="Gene3D" id="1.10.10.10">
    <property type="entry name" value="Winged helix-like DNA-binding domain superfamily/Winged helix DNA-binding domain"/>
    <property type="match status" value="1"/>
</dbReference>
<dbReference type="GO" id="GO:0000132">
    <property type="term" value="P:establishment of mitotic spindle orientation"/>
    <property type="evidence" value="ECO:0007669"/>
    <property type="project" value="UniProtKB-ARBA"/>
</dbReference>
<dbReference type="InterPro" id="IPR036388">
    <property type="entry name" value="WH-like_DNA-bd_sf"/>
</dbReference>
<dbReference type="FunFam" id="2.40.240.130:FF:000001">
    <property type="entry name" value="Segment polarity protein dishevelled homolog DVL-1"/>
    <property type="match status" value="1"/>
</dbReference>
<dbReference type="Pfam" id="PF00595">
    <property type="entry name" value="PDZ"/>
    <property type="match status" value="1"/>
</dbReference>
<evidence type="ECO:0000256" key="5">
    <source>
        <dbReference type="ARBA" id="ARBA00022490"/>
    </source>
</evidence>
<feature type="compositionally biased region" description="Basic and acidic residues" evidence="9">
    <location>
        <begin position="986"/>
        <end position="999"/>
    </location>
</feature>
<dbReference type="GO" id="GO:0005109">
    <property type="term" value="F:frizzled binding"/>
    <property type="evidence" value="ECO:0007669"/>
    <property type="project" value="TreeGrafter"/>
</dbReference>
<feature type="region of interest" description="Disordered" evidence="9">
    <location>
        <begin position="979"/>
        <end position="999"/>
    </location>
</feature>
<reference evidence="14" key="1">
    <citation type="submission" date="2017-10" db="EMBL/GenBank/DDBJ databases">
        <title>Rapid genome shrinkage in a self-fertile nematode reveals novel sperm competition proteins.</title>
        <authorList>
            <person name="Yin D."/>
            <person name="Schwarz E.M."/>
            <person name="Thomas C.G."/>
            <person name="Felde R.L."/>
            <person name="Korf I.F."/>
            <person name="Cutter A.D."/>
            <person name="Schartner C.M."/>
            <person name="Ralston E.J."/>
            <person name="Meyer B.J."/>
            <person name="Haag E.S."/>
        </authorList>
    </citation>
    <scope>NUCLEOTIDE SEQUENCE [LARGE SCALE GENOMIC DNA]</scope>
    <source>
        <strain evidence="14">JU1422</strain>
    </source>
</reference>
<dbReference type="GO" id="GO:0005938">
    <property type="term" value="C:cell cortex"/>
    <property type="evidence" value="ECO:0007669"/>
    <property type="project" value="UniProtKB-ARBA"/>
</dbReference>
<evidence type="ECO:0000256" key="1">
    <source>
        <dbReference type="ARBA" id="ARBA00004370"/>
    </source>
</evidence>
<dbReference type="PROSITE" id="PS50186">
    <property type="entry name" value="DEP"/>
    <property type="match status" value="1"/>
</dbReference>
<dbReference type="SUPFAM" id="SSF54236">
    <property type="entry name" value="Ubiquitin-like"/>
    <property type="match status" value="1"/>
</dbReference>
<dbReference type="GO" id="GO:0003002">
    <property type="term" value="P:regionalization"/>
    <property type="evidence" value="ECO:0007669"/>
    <property type="project" value="UniProtKB-ARBA"/>
</dbReference>
<dbReference type="GO" id="GO:0035591">
    <property type="term" value="F:signaling adaptor activity"/>
    <property type="evidence" value="ECO:0007669"/>
    <property type="project" value="UniProtKB-ARBA"/>
</dbReference>
<dbReference type="Gene3D" id="2.30.42.10">
    <property type="match status" value="1"/>
</dbReference>
<feature type="compositionally biased region" description="Low complexity" evidence="9">
    <location>
        <begin position="709"/>
        <end position="720"/>
    </location>
</feature>
<dbReference type="InterPro" id="IPR013087">
    <property type="entry name" value="Znf_C2H2_type"/>
</dbReference>
<feature type="region of interest" description="Disordered" evidence="9">
    <location>
        <begin position="629"/>
        <end position="666"/>
    </location>
</feature>
<dbReference type="STRING" id="1611254.A0A2G5V5D6"/>
<dbReference type="SUPFAM" id="SSF50156">
    <property type="entry name" value="PDZ domain-like"/>
    <property type="match status" value="1"/>
</dbReference>
<evidence type="ECO:0000259" key="10">
    <source>
        <dbReference type="PROSITE" id="PS50106"/>
    </source>
</evidence>
<evidence type="ECO:0000256" key="6">
    <source>
        <dbReference type="ARBA" id="ARBA00022687"/>
    </source>
</evidence>
<gene>
    <name evidence="13" type="primary">Cni-dsh-2</name>
    <name evidence="13" type="synonym">Cnig_chr_II.g6463</name>
    <name evidence="13" type="ORF">B9Z55_006463</name>
</gene>
<feature type="region of interest" description="Disordered" evidence="9">
    <location>
        <begin position="34"/>
        <end position="70"/>
    </location>
</feature>
<feature type="domain" description="DEP" evidence="11">
    <location>
        <begin position="538"/>
        <end position="612"/>
    </location>
</feature>
<evidence type="ECO:0000259" key="12">
    <source>
        <dbReference type="PROSITE" id="PS50841"/>
    </source>
</evidence>
<keyword evidence="4" id="KW-0217">Developmental protein</keyword>
<proteinExistence type="inferred from homology"/>
<dbReference type="EMBL" id="PDUG01000002">
    <property type="protein sequence ID" value="PIC46952.1"/>
    <property type="molecule type" value="Genomic_DNA"/>
</dbReference>
<comment type="similarity">
    <text evidence="3">Belongs to the DSH family.</text>
</comment>
<evidence type="ECO:0000313" key="14">
    <source>
        <dbReference type="Proteomes" id="UP000230233"/>
    </source>
</evidence>
<dbReference type="FunFam" id="1.10.10.10:FF:000400">
    <property type="entry name" value="DiSHevelled related"/>
    <property type="match status" value="1"/>
</dbReference>
<feature type="region of interest" description="Disordered" evidence="9">
    <location>
        <begin position="893"/>
        <end position="919"/>
    </location>
</feature>
<evidence type="ECO:0000259" key="11">
    <source>
        <dbReference type="PROSITE" id="PS50186"/>
    </source>
</evidence>
<dbReference type="InterPro" id="IPR000591">
    <property type="entry name" value="DEP_dom"/>
</dbReference>
<evidence type="ECO:0000256" key="7">
    <source>
        <dbReference type="ARBA" id="ARBA00023136"/>
    </source>
</evidence>
<feature type="compositionally biased region" description="Low complexity" evidence="9">
    <location>
        <begin position="632"/>
        <end position="645"/>
    </location>
</feature>
<dbReference type="GO" id="GO:0048598">
    <property type="term" value="P:embryonic morphogenesis"/>
    <property type="evidence" value="ECO:0007669"/>
    <property type="project" value="UniProtKB-ARBA"/>
</dbReference>
<dbReference type="GO" id="GO:0005829">
    <property type="term" value="C:cytosol"/>
    <property type="evidence" value="ECO:0007669"/>
    <property type="project" value="TreeGrafter"/>
</dbReference>
<evidence type="ECO:0000313" key="13">
    <source>
        <dbReference type="EMBL" id="PIC46952.1"/>
    </source>
</evidence>
<feature type="compositionally biased region" description="Low complexity" evidence="9">
    <location>
        <begin position="203"/>
        <end position="213"/>
    </location>
</feature>
<dbReference type="InterPro" id="IPR036034">
    <property type="entry name" value="PDZ_sf"/>
</dbReference>
<dbReference type="PROSITE" id="PS50841">
    <property type="entry name" value="DIX"/>
    <property type="match status" value="1"/>
</dbReference>
<evidence type="ECO:0000256" key="8">
    <source>
        <dbReference type="PROSITE-ProRule" id="PRU00069"/>
    </source>
</evidence>
<feature type="domain" description="PDZ" evidence="10">
    <location>
        <begin position="362"/>
        <end position="433"/>
    </location>
</feature>
<dbReference type="Gene3D" id="2.40.240.130">
    <property type="match status" value="1"/>
</dbReference>
<feature type="compositionally biased region" description="Acidic residues" evidence="9">
    <location>
        <begin position="36"/>
        <end position="53"/>
    </location>
</feature>
<dbReference type="Pfam" id="PF00610">
    <property type="entry name" value="DEP"/>
    <property type="match status" value="1"/>
</dbReference>
<sequence>MTDSPSPIDSSFDASDVATPCTVIAAKSSIRNFRDLEEEDDFDDDDDIEDQTDYTESFPQPEDRALDSEDPSNIYVDDLSKEFSGCASSVMEPLPKPLTFARTMTKVFYHLDNDPVPYTIDVHVPPDCITLRDVKRKLPRTNYQYYCIALDPDSGKEVRAEIRDDSQRLYPLRSGEFRLYMLTIEGSVHSDTSSGRHRRKNKGGSSNGSSSSRDYLRAARDYDNQTPFTDDESQISETPVYVKKADAFNRRQASQAYDQYQPRHMLHARHHQNHYEDSTFDVTSESESQFRGGALYDEDVDDAQSINTDLTSVSQVQLKKRWRQQQKEMRNKWKRMPSMSTASSSLSSITESSMGLEVITVRLNLQSMPLGMIPYGLKTARGGDAGLYVGDILGRGAVALDGRIEVGDMISEINEIDLSNYSNEAAAQLLKDAVAPRQFVTLTIAKSLDSRKAVAAASARNTRNEPIRPIDTNEWIKHANAMKGMPSISEESCSTPIPDDWPTNSSASGTPFGGPHPAIAHMTTETNKKRIMEILAAPGSGLEIKDREWMKLPLKMCFLGKDLVNWLLDHVEGLRKHKEAKQFAKEMWKLGYIVDALGQNVFSENCYYRMGEECADYTQLRAPDGGFKYAQSHTSSASGHSSNNNIFPPSMYPPQMKPMPSTAGLNAHHRNSAVLNSMVSGYASMPSSPFPNVKPSAADCGRTRDDVRSQTSGSSQGSSRRYVELPRKPSSLGSGSGISDQMNIDRVASRSSFRAAMSGSLPHSNNTCAEVTSKCHQGDPAVSGMPLTVKSVGKELCFWCVEAFRGCPIHENSKVFWNDTSVKSYTDESDGFRIVNEKELINVEKSVQYTSSGKFLLTANSSSLPVSSVFHFEKVKEIPAPYELKDVPETIPKKKKYNKKPKEPKEVEDPDVPRKKRTYNKAPKNGIKAIPVEGAKGKKEKSQKLFVCEICEFACTVRRNLESHFVEFHGRPKYVPEEMPFNTTTERGDGDIPRAVEYN</sequence>
<dbReference type="Proteomes" id="UP000230233">
    <property type="component" value="Chromosome II"/>
</dbReference>
<evidence type="ECO:0000256" key="4">
    <source>
        <dbReference type="ARBA" id="ARBA00022473"/>
    </source>
</evidence>
<dbReference type="CDD" id="cd04438">
    <property type="entry name" value="DEP_dishevelled"/>
    <property type="match status" value="1"/>
</dbReference>
<dbReference type="GO" id="GO:0009887">
    <property type="term" value="P:animal organ morphogenesis"/>
    <property type="evidence" value="ECO:0007669"/>
    <property type="project" value="UniProtKB-ARBA"/>
</dbReference>
<dbReference type="InterPro" id="IPR001158">
    <property type="entry name" value="DIX"/>
</dbReference>
<feature type="domain" description="DIX" evidence="12">
    <location>
        <begin position="102"/>
        <end position="185"/>
    </location>
</feature>
<dbReference type="Pfam" id="PF00778">
    <property type="entry name" value="DIX"/>
    <property type="match status" value="1"/>
</dbReference>
<protein>
    <recommendedName>
        <fullName evidence="15">C2H2-type domain-containing protein</fullName>
    </recommendedName>
</protein>
<dbReference type="InterPro" id="IPR015506">
    <property type="entry name" value="Dsh/Dvl-rel"/>
</dbReference>
<dbReference type="GO" id="GO:0060070">
    <property type="term" value="P:canonical Wnt signaling pathway"/>
    <property type="evidence" value="ECO:0007669"/>
    <property type="project" value="TreeGrafter"/>
</dbReference>
<keyword evidence="6 8" id="KW-0879">Wnt signaling pathway</keyword>
<dbReference type="SUPFAM" id="SSF46785">
    <property type="entry name" value="Winged helix' DNA-binding domain"/>
    <property type="match status" value="1"/>
</dbReference>
<dbReference type="GO" id="GO:0016020">
    <property type="term" value="C:membrane"/>
    <property type="evidence" value="ECO:0007669"/>
    <property type="project" value="UniProtKB-SubCell"/>
</dbReference>
<dbReference type="InterPro" id="IPR001478">
    <property type="entry name" value="PDZ"/>
</dbReference>
<dbReference type="SMART" id="SM00049">
    <property type="entry name" value="DEP"/>
    <property type="match status" value="1"/>
</dbReference>
<keyword evidence="5" id="KW-0963">Cytoplasm</keyword>
<dbReference type="AlphaFoldDB" id="A0A2G5V5D6"/>
<comment type="subcellular location">
    <subcellularLocation>
        <location evidence="2">Cytoplasm</location>
    </subcellularLocation>
    <subcellularLocation>
        <location evidence="1">Membrane</location>
    </subcellularLocation>
</comment>
<feature type="region of interest" description="Disordered" evidence="9">
    <location>
        <begin position="189"/>
        <end position="214"/>
    </location>
</feature>
<evidence type="ECO:0000256" key="3">
    <source>
        <dbReference type="ARBA" id="ARBA00008735"/>
    </source>
</evidence>
<dbReference type="PANTHER" id="PTHR10878:SF40">
    <property type="entry name" value="DISHEVELLED RELATED"/>
    <property type="match status" value="1"/>
</dbReference>
<dbReference type="InterPro" id="IPR038207">
    <property type="entry name" value="DIX_dom_sf"/>
</dbReference>
<feature type="compositionally biased region" description="Basic and acidic residues" evidence="9">
    <location>
        <begin position="900"/>
        <end position="913"/>
    </location>
</feature>
<dbReference type="SMART" id="SM00228">
    <property type="entry name" value="PDZ"/>
    <property type="match status" value="1"/>
</dbReference>
<feature type="region of interest" description="Disordered" evidence="9">
    <location>
        <begin position="686"/>
        <end position="740"/>
    </location>
</feature>
<evidence type="ECO:0000256" key="2">
    <source>
        <dbReference type="ARBA" id="ARBA00004496"/>
    </source>
</evidence>
<dbReference type="FunFam" id="2.30.42.10:FF:000203">
    <property type="entry name" value="DiSHevelled related"/>
    <property type="match status" value="1"/>
</dbReference>
<dbReference type="GO" id="GO:0016477">
    <property type="term" value="P:cell migration"/>
    <property type="evidence" value="ECO:0007669"/>
    <property type="project" value="UniProtKB-ARBA"/>
</dbReference>
<dbReference type="PANTHER" id="PTHR10878">
    <property type="entry name" value="SEGMENT POLARITY PROTEIN DISHEVELLED"/>
    <property type="match status" value="1"/>
</dbReference>
<comment type="caution">
    <text evidence="13">The sequence shown here is derived from an EMBL/GenBank/DDBJ whole genome shotgun (WGS) entry which is preliminary data.</text>
</comment>
<feature type="compositionally biased region" description="Polar residues" evidence="9">
    <location>
        <begin position="731"/>
        <end position="740"/>
    </location>
</feature>
<keyword evidence="7" id="KW-0472">Membrane</keyword>
<evidence type="ECO:0008006" key="15">
    <source>
        <dbReference type="Google" id="ProtNLM"/>
    </source>
</evidence>
<dbReference type="PROSITE" id="PS50106">
    <property type="entry name" value="PDZ"/>
    <property type="match status" value="1"/>
</dbReference>
<dbReference type="GO" id="GO:0035556">
    <property type="term" value="P:intracellular signal transduction"/>
    <property type="evidence" value="ECO:0007669"/>
    <property type="project" value="InterPro"/>
</dbReference>
<dbReference type="GO" id="GO:0048468">
    <property type="term" value="P:cell development"/>
    <property type="evidence" value="ECO:0007669"/>
    <property type="project" value="UniProtKB-ARBA"/>
</dbReference>
<dbReference type="InterPro" id="IPR036390">
    <property type="entry name" value="WH_DNA-bd_sf"/>
</dbReference>
<dbReference type="SMART" id="SM00021">
    <property type="entry name" value="DAX"/>
    <property type="match status" value="1"/>
</dbReference>
<organism evidence="13 14">
    <name type="scientific">Caenorhabditis nigoni</name>
    <dbReference type="NCBI Taxonomy" id="1611254"/>
    <lineage>
        <taxon>Eukaryota</taxon>
        <taxon>Metazoa</taxon>
        <taxon>Ecdysozoa</taxon>
        <taxon>Nematoda</taxon>
        <taxon>Chromadorea</taxon>
        <taxon>Rhabditida</taxon>
        <taxon>Rhabditina</taxon>
        <taxon>Rhabditomorpha</taxon>
        <taxon>Rhabditoidea</taxon>
        <taxon>Rhabditidae</taxon>
        <taxon>Peloderinae</taxon>
        <taxon>Caenorhabditis</taxon>
    </lineage>
</organism>
<dbReference type="GO" id="GO:0048730">
    <property type="term" value="P:epidermis morphogenesis"/>
    <property type="evidence" value="ECO:0007669"/>
    <property type="project" value="UniProtKB-ARBA"/>
</dbReference>
<name>A0A2G5V5D6_9PELO</name>
<dbReference type="PROSITE" id="PS00028">
    <property type="entry name" value="ZINC_FINGER_C2H2_1"/>
    <property type="match status" value="1"/>
</dbReference>
<keyword evidence="14" id="KW-1185">Reference proteome</keyword>